<evidence type="ECO:0000313" key="3">
    <source>
        <dbReference type="EMBL" id="SDS98997.1"/>
    </source>
</evidence>
<accession>A0A1H1WP07</accession>
<dbReference type="RefSeq" id="WP_092107487.1">
    <property type="nucleotide sequence ID" value="NZ_LT629739.1"/>
</dbReference>
<evidence type="ECO:0000313" key="4">
    <source>
        <dbReference type="Proteomes" id="UP000199700"/>
    </source>
</evidence>
<reference evidence="3" key="1">
    <citation type="submission" date="2016-10" db="EMBL/GenBank/DDBJ databases">
        <authorList>
            <person name="Varghese N."/>
            <person name="Submissions S."/>
        </authorList>
    </citation>
    <scope>NUCLEOTIDE SEQUENCE [LARGE SCALE GENOMIC DNA]</scope>
    <source>
        <strain evidence="3">DSM 22082</strain>
    </source>
</reference>
<dbReference type="AlphaFoldDB" id="A0A1H1WP07"/>
<organism evidence="3 4">
    <name type="scientific">Brevibacterium sandarakinum</name>
    <dbReference type="NCBI Taxonomy" id="629680"/>
    <lineage>
        <taxon>Bacteria</taxon>
        <taxon>Bacillati</taxon>
        <taxon>Actinomycetota</taxon>
        <taxon>Actinomycetes</taxon>
        <taxon>Micrococcales</taxon>
        <taxon>Brevibacteriaceae</taxon>
        <taxon>Brevibacterium</taxon>
    </lineage>
</organism>
<protein>
    <recommendedName>
        <fullName evidence="2">GmrSD restriction endonucleases N-terminal domain-containing protein</fullName>
    </recommendedName>
</protein>
<feature type="region of interest" description="Disordered" evidence="1">
    <location>
        <begin position="607"/>
        <end position="628"/>
    </location>
</feature>
<feature type="domain" description="GmrSD restriction endonucleases N-terminal" evidence="2">
    <location>
        <begin position="19"/>
        <end position="251"/>
    </location>
</feature>
<dbReference type="PANTHER" id="PTHR37292:SF2">
    <property type="entry name" value="DUF262 DOMAIN-CONTAINING PROTEIN"/>
    <property type="match status" value="1"/>
</dbReference>
<dbReference type="Pfam" id="PF03235">
    <property type="entry name" value="GmrSD_N"/>
    <property type="match status" value="1"/>
</dbReference>
<keyword evidence="4" id="KW-1185">Reference proteome</keyword>
<gene>
    <name evidence="3" type="ORF">SAMN04489751_3439</name>
</gene>
<dbReference type="STRING" id="629680.SAMN04489751_3439"/>
<name>A0A1H1WP07_BRESA</name>
<evidence type="ECO:0000256" key="1">
    <source>
        <dbReference type="SAM" id="MobiDB-lite"/>
    </source>
</evidence>
<dbReference type="Proteomes" id="UP000199700">
    <property type="component" value="Chromosome"/>
</dbReference>
<dbReference type="InterPro" id="IPR004919">
    <property type="entry name" value="GmrSD_N"/>
</dbReference>
<dbReference type="OrthoDB" id="9787127at2"/>
<evidence type="ECO:0000259" key="2">
    <source>
        <dbReference type="Pfam" id="PF03235"/>
    </source>
</evidence>
<feature type="compositionally biased region" description="Acidic residues" evidence="1">
    <location>
        <begin position="607"/>
        <end position="618"/>
    </location>
</feature>
<proteinExistence type="predicted"/>
<dbReference type="EMBL" id="LT629739">
    <property type="protein sequence ID" value="SDS98997.1"/>
    <property type="molecule type" value="Genomic_DNA"/>
</dbReference>
<dbReference type="PANTHER" id="PTHR37292">
    <property type="entry name" value="VNG6097C"/>
    <property type="match status" value="1"/>
</dbReference>
<sequence length="636" mass="71935">MGFQTPQYTLDDYLARTVSGAIQLPDFQRGYKWDDERIRQLLVTILRGHPMGVVMLLDTNNDEVRFKPRPVEGVRLDADISPTHLLLDGQQRLTSLTQALTNDGVVETKDSRGKLMSLRYFVNISKALDGEGSMDEAVISVGEDGRIWTNFKRDVELDLSTPDLQREQGYFPLNLLFQPVESQGWILKYAMIDQKLAGRFHAEVLTPAARYSIPAIELDRNTSKSAVATVFEKVNTGGLELNVFELLTATFAGDADYYAEHGTDFRLNDDWRETRAVFESQPVLQEVSSTDFLRAVTLLATRRKHLTDTRTRPTAVSARNEDALRISLSEYLQWRDPLREAFLWAAGFLADRHIFDTRFLPYGTHLIPLAVIKVIVGADADLRGPRSRIVQWFWCGILGELYGGTTDTRFVRDVMLVPDWARAVDGARVPTTVQDAQFVESRLHSLRTRNAAAYKGIYALLLENQARDWMEDKRLDLVQHRELAVDIHHIFPKKWCADHNIDDEHRESIVNKTAISAKTNRSIGARAPSHYLDLIERNAQITTDQVDEVLDSHCINHSLLRNDSFDGFFSDRREKLLGLVESAMQKPAQRDVSQGYFVEGSSQFEEAEVAESADESVDDSIPGAVPDATLVSVNEH</sequence>